<keyword evidence="3" id="KW-1185">Reference proteome</keyword>
<evidence type="ECO:0000313" key="3">
    <source>
        <dbReference type="Proteomes" id="UP000193144"/>
    </source>
</evidence>
<accession>A0A1Y2A879</accession>
<evidence type="ECO:0000256" key="1">
    <source>
        <dbReference type="SAM" id="MobiDB-lite"/>
    </source>
</evidence>
<feature type="region of interest" description="Disordered" evidence="1">
    <location>
        <begin position="136"/>
        <end position="166"/>
    </location>
</feature>
<dbReference type="Proteomes" id="UP000193144">
    <property type="component" value="Unassembled WGS sequence"/>
</dbReference>
<reference evidence="2 3" key="1">
    <citation type="submission" date="2016-07" db="EMBL/GenBank/DDBJ databases">
        <title>Pervasive Adenine N6-methylation of Active Genes in Fungi.</title>
        <authorList>
            <consortium name="DOE Joint Genome Institute"/>
            <person name="Mondo S.J."/>
            <person name="Dannebaum R.O."/>
            <person name="Kuo R.C."/>
            <person name="Labutti K."/>
            <person name="Haridas S."/>
            <person name="Kuo A."/>
            <person name="Salamov A."/>
            <person name="Ahrendt S.R."/>
            <person name="Lipzen A."/>
            <person name="Sullivan W."/>
            <person name="Andreopoulos W.B."/>
            <person name="Clum A."/>
            <person name="Lindquist E."/>
            <person name="Daum C."/>
            <person name="Ramamoorthy G.K."/>
            <person name="Gryganskyi A."/>
            <person name="Culley D."/>
            <person name="Magnuson J.K."/>
            <person name="James T.Y."/>
            <person name="O'Malley M.A."/>
            <person name="Stajich J.E."/>
            <person name="Spatafora J.W."/>
            <person name="Visel A."/>
            <person name="Grigoriev I.V."/>
        </authorList>
    </citation>
    <scope>NUCLEOTIDE SEQUENCE [LARGE SCALE GENOMIC DNA]</scope>
    <source>
        <strain evidence="2 3">CBS 115471</strain>
    </source>
</reference>
<proteinExistence type="predicted"/>
<evidence type="ECO:0000313" key="2">
    <source>
        <dbReference type="EMBL" id="ORY18510.1"/>
    </source>
</evidence>
<dbReference type="AlphaFoldDB" id="A0A1Y2A879"/>
<gene>
    <name evidence="2" type="ORF">BCR34DRAFT_319785</name>
</gene>
<sequence>MRLLETIGVEVRRRGRTDETRGASAINGAANGAARRASLNAEPPPRSSACGFSVAGRARTCVDLVATRVLLSASLACSDRQRPPWRRLVTEGLSVSAHGPNASKACRRPWSLWISSADSCDTLYCIMVVSRVRRHARTEGSVERHKPTPLNESTPSGVRESRTVRW</sequence>
<feature type="compositionally biased region" description="Basic and acidic residues" evidence="1">
    <location>
        <begin position="137"/>
        <end position="146"/>
    </location>
</feature>
<comment type="caution">
    <text evidence="2">The sequence shown here is derived from an EMBL/GenBank/DDBJ whole genome shotgun (WGS) entry which is preliminary data.</text>
</comment>
<organism evidence="2 3">
    <name type="scientific">Clohesyomyces aquaticus</name>
    <dbReference type="NCBI Taxonomy" id="1231657"/>
    <lineage>
        <taxon>Eukaryota</taxon>
        <taxon>Fungi</taxon>
        <taxon>Dikarya</taxon>
        <taxon>Ascomycota</taxon>
        <taxon>Pezizomycotina</taxon>
        <taxon>Dothideomycetes</taxon>
        <taxon>Pleosporomycetidae</taxon>
        <taxon>Pleosporales</taxon>
        <taxon>Lindgomycetaceae</taxon>
        <taxon>Clohesyomyces</taxon>
    </lineage>
</organism>
<protein>
    <submittedName>
        <fullName evidence="2">Uncharacterized protein</fullName>
    </submittedName>
</protein>
<name>A0A1Y2A879_9PLEO</name>
<dbReference type="EMBL" id="MCFA01000006">
    <property type="protein sequence ID" value="ORY18510.1"/>
    <property type="molecule type" value="Genomic_DNA"/>
</dbReference>